<accession>A0ABQ9IE31</accession>
<gene>
    <name evidence="1" type="ORF">PR048_006768</name>
</gene>
<dbReference type="Proteomes" id="UP001159363">
    <property type="component" value="Chromosome 2"/>
</dbReference>
<organism evidence="1 2">
    <name type="scientific">Dryococelus australis</name>
    <dbReference type="NCBI Taxonomy" id="614101"/>
    <lineage>
        <taxon>Eukaryota</taxon>
        <taxon>Metazoa</taxon>
        <taxon>Ecdysozoa</taxon>
        <taxon>Arthropoda</taxon>
        <taxon>Hexapoda</taxon>
        <taxon>Insecta</taxon>
        <taxon>Pterygota</taxon>
        <taxon>Neoptera</taxon>
        <taxon>Polyneoptera</taxon>
        <taxon>Phasmatodea</taxon>
        <taxon>Verophasmatodea</taxon>
        <taxon>Anareolatae</taxon>
        <taxon>Phasmatidae</taxon>
        <taxon>Eurycanthinae</taxon>
        <taxon>Dryococelus</taxon>
    </lineage>
</organism>
<keyword evidence="2" id="KW-1185">Reference proteome</keyword>
<proteinExistence type="predicted"/>
<dbReference type="EMBL" id="JARBHB010000002">
    <property type="protein sequence ID" value="KAJ8894158.1"/>
    <property type="molecule type" value="Genomic_DNA"/>
</dbReference>
<evidence type="ECO:0000313" key="1">
    <source>
        <dbReference type="EMBL" id="KAJ8894158.1"/>
    </source>
</evidence>
<comment type="caution">
    <text evidence="1">The sequence shown here is derived from an EMBL/GenBank/DDBJ whole genome shotgun (WGS) entry which is preliminary data.</text>
</comment>
<sequence length="97" mass="10617">MVGTILKAAMDTAEVTRPIRNGLHHPRSLVFDPVKLLSPPMITEAPDMLAELLRGEINGIVRNRRVIAAERWSKHAKSSKLRSLGPGQLVLVSATNT</sequence>
<reference evidence="1 2" key="1">
    <citation type="submission" date="2023-02" db="EMBL/GenBank/DDBJ databases">
        <title>LHISI_Scaffold_Assembly.</title>
        <authorList>
            <person name="Stuart O.P."/>
            <person name="Cleave R."/>
            <person name="Magrath M.J.L."/>
            <person name="Mikheyev A.S."/>
        </authorList>
    </citation>
    <scope>NUCLEOTIDE SEQUENCE [LARGE SCALE GENOMIC DNA]</scope>
    <source>
        <strain evidence="1">Daus_M_001</strain>
        <tissue evidence="1">Leg muscle</tissue>
    </source>
</reference>
<name>A0ABQ9IE31_9NEOP</name>
<evidence type="ECO:0000313" key="2">
    <source>
        <dbReference type="Proteomes" id="UP001159363"/>
    </source>
</evidence>
<protein>
    <submittedName>
        <fullName evidence="1">Uncharacterized protein</fullName>
    </submittedName>
</protein>